<feature type="region of interest" description="Disordered" evidence="9">
    <location>
        <begin position="345"/>
        <end position="487"/>
    </location>
</feature>
<feature type="compositionally biased region" description="Polar residues" evidence="9">
    <location>
        <begin position="412"/>
        <end position="426"/>
    </location>
</feature>
<dbReference type="Proteomes" id="UP000728032">
    <property type="component" value="Unassembled WGS sequence"/>
</dbReference>
<dbReference type="InterPro" id="IPR022165">
    <property type="entry name" value="PKK"/>
</dbReference>
<accession>A0A7R9LLL3</accession>
<keyword evidence="2" id="KW-0597">Phosphoprotein</keyword>
<organism evidence="11">
    <name type="scientific">Oppiella nova</name>
    <dbReference type="NCBI Taxonomy" id="334625"/>
    <lineage>
        <taxon>Eukaryota</taxon>
        <taxon>Metazoa</taxon>
        <taxon>Ecdysozoa</taxon>
        <taxon>Arthropoda</taxon>
        <taxon>Chelicerata</taxon>
        <taxon>Arachnida</taxon>
        <taxon>Acari</taxon>
        <taxon>Acariformes</taxon>
        <taxon>Sarcoptiformes</taxon>
        <taxon>Oribatida</taxon>
        <taxon>Brachypylina</taxon>
        <taxon>Oppioidea</taxon>
        <taxon>Oppiidae</taxon>
        <taxon>Oppiella</taxon>
    </lineage>
</organism>
<keyword evidence="12" id="KW-1185">Reference proteome</keyword>
<keyword evidence="6 7" id="KW-0067">ATP-binding</keyword>
<feature type="compositionally biased region" description="Low complexity" evidence="9">
    <location>
        <begin position="597"/>
        <end position="608"/>
    </location>
</feature>
<dbReference type="Gene3D" id="3.30.200.20">
    <property type="entry name" value="Phosphorylase Kinase, domain 1"/>
    <property type="match status" value="1"/>
</dbReference>
<keyword evidence="4 7" id="KW-0547">Nucleotide-binding</keyword>
<dbReference type="InterPro" id="IPR008271">
    <property type="entry name" value="Ser/Thr_kinase_AS"/>
</dbReference>
<evidence type="ECO:0000256" key="3">
    <source>
        <dbReference type="ARBA" id="ARBA00022679"/>
    </source>
</evidence>
<keyword evidence="1" id="KW-0723">Serine/threonine-protein kinase</keyword>
<dbReference type="Pfam" id="PF12474">
    <property type="entry name" value="PKK"/>
    <property type="match status" value="2"/>
</dbReference>
<evidence type="ECO:0000256" key="7">
    <source>
        <dbReference type="PROSITE-ProRule" id="PRU10141"/>
    </source>
</evidence>
<dbReference type="FunFam" id="1.10.510.10:FF:000081">
    <property type="entry name" value="STE20-like serine/threonine-protein kinase"/>
    <property type="match status" value="1"/>
</dbReference>
<evidence type="ECO:0000256" key="5">
    <source>
        <dbReference type="ARBA" id="ARBA00022777"/>
    </source>
</evidence>
<dbReference type="InterPro" id="IPR000719">
    <property type="entry name" value="Prot_kinase_dom"/>
</dbReference>
<dbReference type="FunFam" id="3.30.200.20:FF:000353">
    <property type="entry name" value="Sterile20-like kinase, isoform B"/>
    <property type="match status" value="1"/>
</dbReference>
<feature type="compositionally biased region" description="Low complexity" evidence="9">
    <location>
        <begin position="620"/>
        <end position="630"/>
    </location>
</feature>
<proteinExistence type="predicted"/>
<evidence type="ECO:0000256" key="1">
    <source>
        <dbReference type="ARBA" id="ARBA00022527"/>
    </source>
</evidence>
<evidence type="ECO:0000256" key="9">
    <source>
        <dbReference type="SAM" id="MobiDB-lite"/>
    </source>
</evidence>
<protein>
    <recommendedName>
        <fullName evidence="10">Protein kinase domain-containing protein</fullName>
    </recommendedName>
</protein>
<dbReference type="EMBL" id="OC915999">
    <property type="protein sequence ID" value="CAD7642741.1"/>
    <property type="molecule type" value="Genomic_DNA"/>
</dbReference>
<feature type="region of interest" description="Disordered" evidence="9">
    <location>
        <begin position="647"/>
        <end position="697"/>
    </location>
</feature>
<feature type="region of interest" description="Disordered" evidence="9">
    <location>
        <begin position="1199"/>
        <end position="1237"/>
    </location>
</feature>
<keyword evidence="5" id="KW-0418">Kinase</keyword>
<feature type="compositionally biased region" description="Basic and acidic residues" evidence="9">
    <location>
        <begin position="357"/>
        <end position="390"/>
    </location>
</feature>
<feature type="compositionally biased region" description="Low complexity" evidence="9">
    <location>
        <begin position="470"/>
        <end position="482"/>
    </location>
</feature>
<evidence type="ECO:0000313" key="11">
    <source>
        <dbReference type="EMBL" id="CAD7642741.1"/>
    </source>
</evidence>
<dbReference type="PANTHER" id="PTHR46538:SF3">
    <property type="entry name" value="PROTEIN KINASE DOMAIN-CONTAINING PROTEIN"/>
    <property type="match status" value="1"/>
</dbReference>
<feature type="compositionally biased region" description="Polar residues" evidence="9">
    <location>
        <begin position="725"/>
        <end position="738"/>
    </location>
</feature>
<dbReference type="InterPro" id="IPR017441">
    <property type="entry name" value="Protein_kinase_ATP_BS"/>
</dbReference>
<dbReference type="InterPro" id="IPR011009">
    <property type="entry name" value="Kinase-like_dom_sf"/>
</dbReference>
<dbReference type="Pfam" id="PF00069">
    <property type="entry name" value="Pkinase"/>
    <property type="match status" value="1"/>
</dbReference>
<dbReference type="CDD" id="cd06611">
    <property type="entry name" value="STKc_SLK_like"/>
    <property type="match status" value="1"/>
</dbReference>
<dbReference type="GO" id="GO:0005524">
    <property type="term" value="F:ATP binding"/>
    <property type="evidence" value="ECO:0007669"/>
    <property type="project" value="UniProtKB-UniRule"/>
</dbReference>
<keyword evidence="8" id="KW-0175">Coiled coil</keyword>
<dbReference type="OrthoDB" id="6506126at2759"/>
<dbReference type="PROSITE" id="PS00107">
    <property type="entry name" value="PROTEIN_KINASE_ATP"/>
    <property type="match status" value="1"/>
</dbReference>
<dbReference type="AlphaFoldDB" id="A0A7R9LLL3"/>
<gene>
    <name evidence="11" type="ORF">ONB1V03_LOCUS3759</name>
</gene>
<dbReference type="InterPro" id="IPR051585">
    <property type="entry name" value="STE20_Ser/Thr_Kinases"/>
</dbReference>
<evidence type="ECO:0000256" key="2">
    <source>
        <dbReference type="ARBA" id="ARBA00022553"/>
    </source>
</evidence>
<feature type="domain" description="Protein kinase" evidence="10">
    <location>
        <begin position="40"/>
        <end position="298"/>
    </location>
</feature>
<evidence type="ECO:0000256" key="6">
    <source>
        <dbReference type="ARBA" id="ARBA00022840"/>
    </source>
</evidence>
<evidence type="ECO:0000313" key="12">
    <source>
        <dbReference type="Proteomes" id="UP000728032"/>
    </source>
</evidence>
<feature type="compositionally biased region" description="Low complexity" evidence="9">
    <location>
        <begin position="682"/>
        <end position="697"/>
    </location>
</feature>
<feature type="coiled-coil region" evidence="8">
    <location>
        <begin position="801"/>
        <end position="901"/>
    </location>
</feature>
<dbReference type="EMBL" id="CAJPVJ010001174">
    <property type="protein sequence ID" value="CAG2164200.1"/>
    <property type="molecule type" value="Genomic_DNA"/>
</dbReference>
<dbReference type="GO" id="GO:0004674">
    <property type="term" value="F:protein serine/threonine kinase activity"/>
    <property type="evidence" value="ECO:0007669"/>
    <property type="project" value="UniProtKB-KW"/>
</dbReference>
<name>A0A7R9LLL3_9ACAR</name>
<feature type="compositionally biased region" description="Low complexity" evidence="9">
    <location>
        <begin position="1209"/>
        <end position="1226"/>
    </location>
</feature>
<dbReference type="SUPFAM" id="SSF56112">
    <property type="entry name" value="Protein kinase-like (PK-like)"/>
    <property type="match status" value="1"/>
</dbReference>
<sequence length="1237" mass="142463">MAALLDKIGKMFKGSNGSTDVKRKKVYHNIRFNENPEDFWLIIGELGDGAFGKVYKAENKESGKLAAAKICELKGEDELQDFTVEIDILAECRHQNVVELLEAFFYEGKLWMLIEFCEGGAIDSIMIDLEKPLTESQIKYVCHHICKALEFLHKNKIIHRDLKAGNVLLTLDGEVKLADFGVSAKNKHTLQKRDSFIGTPYWMAPEVVMCETFRDNPYDYKADIWSLGVTLIEFAQMEPPNHQMAPMRVLLKVQKADPPKLDKPSLWSKQFNDFLTFCLVKDPTQRPNATDLLNHPFIKDFNDKKPILALISEYKAEVVEEVVTEENEDEIIEEPASVRQSVITESQLSVDESETPNDTKCDETKGTVSKAEEPLKCVDTSKDNTNKNAKENIAPVVNHSHHQKRQAPKPPQITSQNENNISNEPNDTIEKKPQNETPVVTENNEKKRSIDSEDMNVENIATNIIEKSESTATEEQSEEAVSGSYEVTVSPNHSTIIKTLEESTLDMSHVSIVTIDNNGKDVMIQTANEEENTCESDVQNSRNSYLNGSTNDEVVIVRNEHFPTSDKIVVTTEYMPSSDENVFQNETKIHKKEPEMSSDLTSSHISSHSETDDTLSIHTSSSDNSANAAENKPRIKVNLNLVSESEPEVYSDAMTSVPHESDEVSQTRVDQVPVHNDSSVTKVSSTSNANVANGGSAAKSNASALKRELSDSGSFFSVSSDKENSVSNDTQTSATNPVQLRKRREKDMYLKKSHNAQSSAQKKTLTRTRKFLIDGVVVTTTTSKVIYGDSDKLRDDHVLRKQELRELKMLQKQENKQFQDLSFKAQFGIEQQEKRFEVEMITMKRNFDNDLDALNRQQKQLVEKAEQQQEMDLKFASKKIRTEQERELKQFRESMKNESKLLKQEVDLMPKDKRKDMFRVRKEKLDIDQNERERIFVESLNDSHDMSLKRLSESHRDKLALLERQFLQQKQQVQRNKEAAIWELEERHLHEKHQLSKRQLKDSFFLQRHQMLVRHEKELEQVKRMNALQEDELLKRQAIERRHLPKRIRSEMKTRELMFRESLRISMANLAMSSSSDEERNKLKHFQESEKKRYKAEQLRQELKHNKQLEELRAFCEATIRDLEQIQNEKRKSLMEHETVKLKLMDDQHHNEFRDWKAHLKPRKQRIEEEFMRQREEQERFYGSNMSFLNELALHSSTADHSSHIRHQSASGSSSCSPVSTPGSPGNEMPSQQTFHP</sequence>
<feature type="region of interest" description="Disordered" evidence="9">
    <location>
        <begin position="592"/>
        <end position="632"/>
    </location>
</feature>
<evidence type="ECO:0000259" key="10">
    <source>
        <dbReference type="PROSITE" id="PS50011"/>
    </source>
</evidence>
<dbReference type="SMART" id="SM00220">
    <property type="entry name" value="S_TKc"/>
    <property type="match status" value="1"/>
</dbReference>
<reference evidence="11" key="1">
    <citation type="submission" date="2020-11" db="EMBL/GenBank/DDBJ databases">
        <authorList>
            <person name="Tran Van P."/>
        </authorList>
    </citation>
    <scope>NUCLEOTIDE SEQUENCE</scope>
</reference>
<evidence type="ECO:0000256" key="8">
    <source>
        <dbReference type="SAM" id="Coils"/>
    </source>
</evidence>
<keyword evidence="3" id="KW-0808">Transferase</keyword>
<evidence type="ECO:0000256" key="4">
    <source>
        <dbReference type="ARBA" id="ARBA00022741"/>
    </source>
</evidence>
<dbReference type="PANTHER" id="PTHR46538">
    <property type="entry name" value="PROTEIN KINASE DOMAIN-CONTAINING PROTEIN"/>
    <property type="match status" value="1"/>
</dbReference>
<feature type="region of interest" description="Disordered" evidence="9">
    <location>
        <begin position="714"/>
        <end position="742"/>
    </location>
</feature>
<feature type="binding site" evidence="7">
    <location>
        <position position="69"/>
    </location>
    <ligand>
        <name>ATP</name>
        <dbReference type="ChEBI" id="CHEBI:30616"/>
    </ligand>
</feature>
<dbReference type="Gene3D" id="1.10.510.10">
    <property type="entry name" value="Transferase(Phosphotransferase) domain 1"/>
    <property type="match status" value="1"/>
</dbReference>
<dbReference type="PROSITE" id="PS50011">
    <property type="entry name" value="PROTEIN_KINASE_DOM"/>
    <property type="match status" value="1"/>
</dbReference>
<dbReference type="PROSITE" id="PS00108">
    <property type="entry name" value="PROTEIN_KINASE_ST"/>
    <property type="match status" value="1"/>
</dbReference>